<accession>A0A7M4G227</accession>
<keyword evidence="1" id="KW-0175">Coiled coil</keyword>
<evidence type="ECO:0000256" key="2">
    <source>
        <dbReference type="SAM" id="MobiDB-lite"/>
    </source>
</evidence>
<name>A0A7M4G227_CROPO</name>
<keyword evidence="5" id="KW-1185">Reference proteome</keyword>
<feature type="compositionally biased region" description="Basic and acidic residues" evidence="2">
    <location>
        <begin position="56"/>
        <end position="65"/>
    </location>
</feature>
<dbReference type="Ensembl" id="ENSCPRT00005028711.1">
    <property type="protein sequence ID" value="ENSCPRP00005024579.1"/>
    <property type="gene ID" value="ENSCPRG00005017095.1"/>
</dbReference>
<protein>
    <submittedName>
        <fullName evidence="4">Chromosome 7 open reading frame 50</fullName>
    </submittedName>
</protein>
<dbReference type="GeneTree" id="ENSGT00390000017838"/>
<feature type="domain" description="WKF" evidence="3">
    <location>
        <begin position="126"/>
        <end position="187"/>
    </location>
</feature>
<proteinExistence type="predicted"/>
<dbReference type="OMA" id="WARKHEN"/>
<reference evidence="4" key="1">
    <citation type="submission" date="2025-08" db="UniProtKB">
        <authorList>
            <consortium name="Ensembl"/>
        </authorList>
    </citation>
    <scope>IDENTIFICATION</scope>
</reference>
<sequence length="217" mass="25271">MAKIKKNTKIKEGSQRKKLKRPLAAEEQLVCETEPKKKKQSLKRNIPCSSGTTSESRTKTEKGHEVNLAMKAVEEEKELSAEERRILERKLKKERKKEEKKLMREAGISAKKEETKKPSGSELALEYLTSWSENPKDWKFQKTRQTWLLLHMYDKEKVPDTYFSILLEYLEGLKGSAREVTVQKAEALMKEYDSADLEDPDLLDKCERIRQVLQLLS</sequence>
<dbReference type="Pfam" id="PF10180">
    <property type="entry name" value="WKF"/>
    <property type="match status" value="1"/>
</dbReference>
<organism evidence="4 5">
    <name type="scientific">Crocodylus porosus</name>
    <name type="common">Saltwater crocodile</name>
    <name type="synonym">Estuarine crocodile</name>
    <dbReference type="NCBI Taxonomy" id="8502"/>
    <lineage>
        <taxon>Eukaryota</taxon>
        <taxon>Metazoa</taxon>
        <taxon>Chordata</taxon>
        <taxon>Craniata</taxon>
        <taxon>Vertebrata</taxon>
        <taxon>Euteleostomi</taxon>
        <taxon>Archelosauria</taxon>
        <taxon>Archosauria</taxon>
        <taxon>Crocodylia</taxon>
        <taxon>Longirostres</taxon>
        <taxon>Crocodylidae</taxon>
        <taxon>Crocodylus</taxon>
    </lineage>
</organism>
<dbReference type="Proteomes" id="UP000594220">
    <property type="component" value="Unplaced"/>
</dbReference>
<dbReference type="PANTHER" id="PTHR22306:SF2">
    <property type="entry name" value="CHROMOSOME 7 OPEN READING FRAME 50"/>
    <property type="match status" value="1"/>
</dbReference>
<dbReference type="GO" id="GO:0045541">
    <property type="term" value="P:negative regulation of cholesterol biosynthetic process"/>
    <property type="evidence" value="ECO:0007669"/>
    <property type="project" value="Ensembl"/>
</dbReference>
<evidence type="ECO:0000256" key="1">
    <source>
        <dbReference type="SAM" id="Coils"/>
    </source>
</evidence>
<gene>
    <name evidence="4" type="primary">C7orf50</name>
    <name evidence="4" type="synonym">CHLSN</name>
</gene>
<evidence type="ECO:0000313" key="4">
    <source>
        <dbReference type="Ensembl" id="ENSCPRP00005024579.1"/>
    </source>
</evidence>
<reference evidence="4" key="2">
    <citation type="submission" date="2025-09" db="UniProtKB">
        <authorList>
            <consortium name="Ensembl"/>
        </authorList>
    </citation>
    <scope>IDENTIFICATION</scope>
</reference>
<dbReference type="InterPro" id="IPR019327">
    <property type="entry name" value="WKF"/>
</dbReference>
<feature type="coiled-coil region" evidence="1">
    <location>
        <begin position="70"/>
        <end position="97"/>
    </location>
</feature>
<dbReference type="GO" id="GO:0005615">
    <property type="term" value="C:extracellular space"/>
    <property type="evidence" value="ECO:0007669"/>
    <property type="project" value="Ensembl"/>
</dbReference>
<evidence type="ECO:0000259" key="3">
    <source>
        <dbReference type="Pfam" id="PF10180"/>
    </source>
</evidence>
<dbReference type="GO" id="GO:0007193">
    <property type="term" value="P:adenylate cyclase-inhibiting G protein-coupled receptor signaling pathway"/>
    <property type="evidence" value="ECO:0007669"/>
    <property type="project" value="Ensembl"/>
</dbReference>
<dbReference type="GO" id="GO:0005179">
    <property type="term" value="F:hormone activity"/>
    <property type="evidence" value="ECO:0007669"/>
    <property type="project" value="Ensembl"/>
</dbReference>
<dbReference type="PANTHER" id="PTHR22306">
    <property type="entry name" value="CHROMOSOME 7 OPEN READING FRAME 50"/>
    <property type="match status" value="1"/>
</dbReference>
<evidence type="ECO:0000313" key="5">
    <source>
        <dbReference type="Proteomes" id="UP000594220"/>
    </source>
</evidence>
<dbReference type="GO" id="GO:0045542">
    <property type="term" value="P:positive regulation of cholesterol biosynthetic process"/>
    <property type="evidence" value="ECO:0007669"/>
    <property type="project" value="Ensembl"/>
</dbReference>
<feature type="region of interest" description="Disordered" evidence="2">
    <location>
        <begin position="1"/>
        <end position="66"/>
    </location>
</feature>
<dbReference type="AlphaFoldDB" id="A0A7M4G227"/>